<gene>
    <name evidence="1" type="ordered locus">Sulac_1933</name>
</gene>
<dbReference type="GO" id="GO:0003824">
    <property type="term" value="F:catalytic activity"/>
    <property type="evidence" value="ECO:0007669"/>
    <property type="project" value="InterPro"/>
</dbReference>
<dbReference type="Gene3D" id="1.20.120.680">
    <property type="entry name" value="Formiminotetrahydrofolate cyclodeaminase monomer, up-and-down helical bundle"/>
    <property type="match status" value="1"/>
</dbReference>
<keyword evidence="2" id="KW-1185">Reference proteome</keyword>
<dbReference type="Proteomes" id="UP000005439">
    <property type="component" value="Chromosome"/>
</dbReference>
<evidence type="ECO:0008006" key="3">
    <source>
        <dbReference type="Google" id="ProtNLM"/>
    </source>
</evidence>
<dbReference type="PATRIC" id="fig|679936.5.peg.1998"/>
<dbReference type="HOGENOM" id="CLU_1676936_0_0_9"/>
<dbReference type="AlphaFoldDB" id="G8U1A5"/>
<dbReference type="InterPro" id="IPR036178">
    <property type="entry name" value="Formintransfe-cycloase-like_sf"/>
</dbReference>
<dbReference type="EMBL" id="CP003179">
    <property type="protein sequence ID" value="AEW05425.1"/>
    <property type="molecule type" value="Genomic_DNA"/>
</dbReference>
<name>G8U1A5_SULAD</name>
<protein>
    <recommendedName>
        <fullName evidence="3">DUF4129 domain-containing protein</fullName>
    </recommendedName>
</protein>
<accession>G8U1A5</accession>
<organism evidence="1 2">
    <name type="scientific">Sulfobacillus acidophilus (strain ATCC 700253 / DSM 10332 / NAL)</name>
    <dbReference type="NCBI Taxonomy" id="679936"/>
    <lineage>
        <taxon>Bacteria</taxon>
        <taxon>Bacillati</taxon>
        <taxon>Bacillota</taxon>
        <taxon>Clostridia</taxon>
        <taxon>Eubacteriales</taxon>
        <taxon>Clostridiales Family XVII. Incertae Sedis</taxon>
        <taxon>Sulfobacillus</taxon>
    </lineage>
</organism>
<reference evidence="1 2" key="2">
    <citation type="journal article" date="2012" name="Stand. Genomic Sci.">
        <title>Complete genome sequence of the moderately thermophilic mineral-sulfide-oxidizing firmicute Sulfobacillus acidophilus type strain (NAL(T)).</title>
        <authorList>
            <person name="Anderson I."/>
            <person name="Chertkov O."/>
            <person name="Chen A."/>
            <person name="Saunders E."/>
            <person name="Lapidus A."/>
            <person name="Nolan M."/>
            <person name="Lucas S."/>
            <person name="Hammon N."/>
            <person name="Deshpande S."/>
            <person name="Cheng J.F."/>
            <person name="Han C."/>
            <person name="Tapia R."/>
            <person name="Goodwin L.A."/>
            <person name="Pitluck S."/>
            <person name="Liolios K."/>
            <person name="Pagani I."/>
            <person name="Ivanova N."/>
            <person name="Mikhailova N."/>
            <person name="Pati A."/>
            <person name="Palaniappan K."/>
            <person name="Land M."/>
            <person name="Pan C."/>
            <person name="Rohde M."/>
            <person name="Pukall R."/>
            <person name="Goker M."/>
            <person name="Detter J.C."/>
            <person name="Woyke T."/>
            <person name="Bristow J."/>
            <person name="Eisen J.A."/>
            <person name="Markowitz V."/>
            <person name="Hugenholtz P."/>
            <person name="Kyrpides N.C."/>
            <person name="Klenk H.P."/>
            <person name="Mavromatis K."/>
        </authorList>
    </citation>
    <scope>NUCLEOTIDE SEQUENCE [LARGE SCALE GENOMIC DNA]</scope>
    <source>
        <strain evidence="2">ATCC 700253 / DSM 10332 / NAL</strain>
    </source>
</reference>
<evidence type="ECO:0000313" key="2">
    <source>
        <dbReference type="Proteomes" id="UP000005439"/>
    </source>
</evidence>
<proteinExistence type="predicted"/>
<sequence length="157" mass="16663">MSLSSDSWSRILTRISAPRPSWAAGSTLALSGALAAALVLKVARVLGEDTGLDTLPEELGQMALDDAVLAPTAGNDALEAMRAAALHGVTEVARLMPVVRSRKPWLLPDLEAARLLFGALYRGASEVLAFNKPGTPPHGPQDELQSAWDTVWQATRL</sequence>
<evidence type="ECO:0000313" key="1">
    <source>
        <dbReference type="EMBL" id="AEW05425.1"/>
    </source>
</evidence>
<reference evidence="2" key="1">
    <citation type="submission" date="2011-12" db="EMBL/GenBank/DDBJ databases">
        <title>The complete genome of chromosome of Sulfobacillus acidophilus DSM 10332.</title>
        <authorList>
            <person name="Lucas S."/>
            <person name="Han J."/>
            <person name="Lapidus A."/>
            <person name="Bruce D."/>
            <person name="Goodwin L."/>
            <person name="Pitluck S."/>
            <person name="Peters L."/>
            <person name="Kyrpides N."/>
            <person name="Mavromatis K."/>
            <person name="Ivanova N."/>
            <person name="Mikhailova N."/>
            <person name="Chertkov O."/>
            <person name="Saunders E."/>
            <person name="Detter J.C."/>
            <person name="Tapia R."/>
            <person name="Han C."/>
            <person name="Land M."/>
            <person name="Hauser L."/>
            <person name="Markowitz V."/>
            <person name="Cheng J.-F."/>
            <person name="Hugenholtz P."/>
            <person name="Woyke T."/>
            <person name="Wu D."/>
            <person name="Pukall R."/>
            <person name="Gehrich-Schroeter G."/>
            <person name="Schneider S."/>
            <person name="Klenk H.-P."/>
            <person name="Eisen J.A."/>
        </authorList>
    </citation>
    <scope>NUCLEOTIDE SEQUENCE [LARGE SCALE GENOMIC DNA]</scope>
    <source>
        <strain evidence="2">ATCC 700253 / DSM 10332 / NAL</strain>
    </source>
</reference>
<dbReference type="KEGG" id="sap:Sulac_1933"/>